<evidence type="ECO:0000256" key="1">
    <source>
        <dbReference type="ARBA" id="ARBA00022512"/>
    </source>
</evidence>
<evidence type="ECO:0000256" key="2">
    <source>
        <dbReference type="ARBA" id="ARBA00022525"/>
    </source>
</evidence>
<reference evidence="7 8" key="1">
    <citation type="submission" date="2019-11" db="EMBL/GenBank/DDBJ databases">
        <title>Lactobacillus sp. nov. CRM56-3, isolated from fermented tea leaves.</title>
        <authorList>
            <person name="Phuengjayaem S."/>
            <person name="Tanasupawat S."/>
        </authorList>
    </citation>
    <scope>NUCLEOTIDE SEQUENCE [LARGE SCALE GENOMIC DNA]</scope>
    <source>
        <strain evidence="7 8">CRM56-3</strain>
    </source>
</reference>
<feature type="domain" description="Gram-positive cocci surface proteins LPxTG" evidence="6">
    <location>
        <begin position="486"/>
        <end position="521"/>
    </location>
</feature>
<protein>
    <submittedName>
        <fullName evidence="7">LPXTG cell wall anchor domain-containing protein</fullName>
    </submittedName>
</protein>
<accession>A0A7X2XZB5</accession>
<dbReference type="RefSeq" id="WP_155432365.1">
    <property type="nucleotide sequence ID" value="NZ_WNJO01000016.1"/>
</dbReference>
<evidence type="ECO:0000256" key="3">
    <source>
        <dbReference type="ARBA" id="ARBA00022729"/>
    </source>
</evidence>
<evidence type="ECO:0000313" key="8">
    <source>
        <dbReference type="Proteomes" id="UP000466388"/>
    </source>
</evidence>
<organism evidence="7 8">
    <name type="scientific">Secundilactobacillus folii</name>
    <dbReference type="NCBI Taxonomy" id="2678357"/>
    <lineage>
        <taxon>Bacteria</taxon>
        <taxon>Bacillati</taxon>
        <taxon>Bacillota</taxon>
        <taxon>Bacilli</taxon>
        <taxon>Lactobacillales</taxon>
        <taxon>Lactobacillaceae</taxon>
        <taxon>Secundilactobacillus</taxon>
    </lineage>
</organism>
<dbReference type="AlphaFoldDB" id="A0A7X2XZB5"/>
<proteinExistence type="predicted"/>
<comment type="caution">
    <text evidence="7">The sequence shown here is derived from an EMBL/GenBank/DDBJ whole genome shotgun (WGS) entry which is preliminary data.</text>
</comment>
<keyword evidence="8" id="KW-1185">Reference proteome</keyword>
<evidence type="ECO:0000256" key="4">
    <source>
        <dbReference type="ARBA" id="ARBA00023088"/>
    </source>
</evidence>
<dbReference type="Gene3D" id="3.10.430.110">
    <property type="match status" value="4"/>
</dbReference>
<feature type="compositionally biased region" description="Gly residues" evidence="5">
    <location>
        <begin position="437"/>
        <end position="453"/>
    </location>
</feature>
<dbReference type="NCBIfam" id="TIGR01167">
    <property type="entry name" value="LPXTG_anchor"/>
    <property type="match status" value="1"/>
</dbReference>
<name>A0A7X2XZB5_9LACO</name>
<evidence type="ECO:0000259" key="6">
    <source>
        <dbReference type="PROSITE" id="PS50847"/>
    </source>
</evidence>
<evidence type="ECO:0000313" key="7">
    <source>
        <dbReference type="EMBL" id="MTV83106.1"/>
    </source>
</evidence>
<keyword evidence="3" id="KW-0732">Signal</keyword>
<dbReference type="EMBL" id="WNJO01000016">
    <property type="protein sequence ID" value="MTV83106.1"/>
    <property type="molecule type" value="Genomic_DNA"/>
</dbReference>
<keyword evidence="4" id="KW-0572">Peptidoglycan-anchor</keyword>
<feature type="region of interest" description="Disordered" evidence="5">
    <location>
        <begin position="436"/>
        <end position="456"/>
    </location>
</feature>
<keyword evidence="2" id="KW-0964">Secreted</keyword>
<gene>
    <name evidence="7" type="ORF">GM612_10810</name>
</gene>
<dbReference type="InterPro" id="IPR041277">
    <property type="entry name" value="MBG_Lactobacillales"/>
</dbReference>
<dbReference type="Pfam" id="PF17883">
    <property type="entry name" value="MBG"/>
    <property type="match status" value="4"/>
</dbReference>
<dbReference type="PROSITE" id="PS50847">
    <property type="entry name" value="GRAM_POS_ANCHORING"/>
    <property type="match status" value="1"/>
</dbReference>
<evidence type="ECO:0000256" key="5">
    <source>
        <dbReference type="SAM" id="MobiDB-lite"/>
    </source>
</evidence>
<keyword evidence="1" id="KW-0134">Cell wall</keyword>
<dbReference type="Proteomes" id="UP000466388">
    <property type="component" value="Unassembled WGS sequence"/>
</dbReference>
<dbReference type="Pfam" id="PF00746">
    <property type="entry name" value="Gram_pos_anchor"/>
    <property type="match status" value="1"/>
</dbReference>
<dbReference type="InterPro" id="IPR019931">
    <property type="entry name" value="LPXTG_anchor"/>
</dbReference>
<feature type="non-terminal residue" evidence="7">
    <location>
        <position position="1"/>
    </location>
</feature>
<sequence length="521" mass="55170">KDAETKVTVNDQTITYGDKTPTFTVAYGDKVVNHVDLTNTDFTFDGSATIPTNVGTYQVALNDAAIQKIEGANPNYTFSASDFIGGTYTINPLATDPKDAETKVTVNNQAITYGDATPTFTVTYGDKVVNHVDLTNADFTFDGSATIPTNVGTYQVALNAAVIQRIETANPNYTFSASDFIAGAYTITQQALDPSVSDNEVAVNDAETTFGESAPDFTVTYGKTITNHVALNNSDFEFQDATGHWTNVIPVDAGTYNVRLSPAAQQLIKQANPDYVLYAYNFLPATYTVKPQSTDPSQATDDVTVNDVTITSGDKTPDFTVTYGSKLTHHVTLTNDDFVFTDANGRIVDGVPTAPGVYTVALKPEAQQRIMEANPDYALTSDNFKSGTFMITYVDDGGTTTDSGGDTSVVVPSNPNGGSGQAQGPTTTQVVDKGQGINNGNGGKDSGHKGGTNAGVTTGAAAKTTVTESANHVANVQGSHKNTNRLPQTNEKNSSDALIGLSLLTSLLALFGIKRRKHEDE</sequence>